<dbReference type="Proteomes" id="UP001605036">
    <property type="component" value="Unassembled WGS sequence"/>
</dbReference>
<keyword evidence="1" id="KW-1133">Transmembrane helix</keyword>
<dbReference type="PANTHER" id="PTHR33133:SF1">
    <property type="entry name" value="EXPRESSED PROTEIN-RELATED"/>
    <property type="match status" value="1"/>
</dbReference>
<protein>
    <submittedName>
        <fullName evidence="2">Uncharacterized protein</fullName>
    </submittedName>
</protein>
<feature type="transmembrane region" description="Helical" evidence="1">
    <location>
        <begin position="48"/>
        <end position="68"/>
    </location>
</feature>
<keyword evidence="1" id="KW-0812">Transmembrane</keyword>
<feature type="transmembrane region" description="Helical" evidence="1">
    <location>
        <begin position="294"/>
        <end position="320"/>
    </location>
</feature>
<evidence type="ECO:0000256" key="1">
    <source>
        <dbReference type="SAM" id="Phobius"/>
    </source>
</evidence>
<accession>A0ABD1XZ24</accession>
<sequence length="344" mass="38240">MKEPTLAVENSTAAQKLQQEQKVGARDDGKWGPCEIIKKTFEIYGGQICTFTWIQFTIVFPCTILWLLNQYFIRKWVHDYWPQPPAPPCPGPCPEPESQFIICDDLSSSCDDFFPCEWKGLLAFTVISILNFAFWINVIGSLFYSVGSAYAGKTISFKDVIAALPCLWKGLLVTELWGHFFCVVAIVSVLLFGSLLVNFASVSFLPLSIVYPITFVVGWFLIFGVTTINRMSDGVTVFDRISGLQAFCKGLELLKCKWWVALGIATFFFVPEAALAMVAHGFGSGCGVCVWVRYLLFGILAFLLSLVVQLNAMASGIFYLSAKQSKNQSIPVDHFQAGYQLIGV</sequence>
<evidence type="ECO:0000313" key="3">
    <source>
        <dbReference type="Proteomes" id="UP001605036"/>
    </source>
</evidence>
<evidence type="ECO:0000313" key="2">
    <source>
        <dbReference type="EMBL" id="KAL2613156.1"/>
    </source>
</evidence>
<dbReference type="AlphaFoldDB" id="A0ABD1XZ24"/>
<dbReference type="EMBL" id="JBHFFA010000007">
    <property type="protein sequence ID" value="KAL2613156.1"/>
    <property type="molecule type" value="Genomic_DNA"/>
</dbReference>
<gene>
    <name evidence="2" type="ORF">R1flu_024848</name>
</gene>
<proteinExistence type="predicted"/>
<name>A0ABD1XZ24_9MARC</name>
<feature type="transmembrane region" description="Helical" evidence="1">
    <location>
        <begin position="176"/>
        <end position="197"/>
    </location>
</feature>
<keyword evidence="3" id="KW-1185">Reference proteome</keyword>
<reference evidence="2 3" key="1">
    <citation type="submission" date="2024-09" db="EMBL/GenBank/DDBJ databases">
        <title>Chromosome-scale assembly of Riccia fluitans.</title>
        <authorList>
            <person name="Paukszto L."/>
            <person name="Sawicki J."/>
            <person name="Karawczyk K."/>
            <person name="Piernik-Szablinska J."/>
            <person name="Szczecinska M."/>
            <person name="Mazdziarz M."/>
        </authorList>
    </citation>
    <scope>NUCLEOTIDE SEQUENCE [LARGE SCALE GENOMIC DNA]</scope>
    <source>
        <strain evidence="2">Rf_01</strain>
        <tissue evidence="2">Aerial parts of the thallus</tissue>
    </source>
</reference>
<feature type="transmembrane region" description="Helical" evidence="1">
    <location>
        <begin position="259"/>
        <end position="282"/>
    </location>
</feature>
<organism evidence="2 3">
    <name type="scientific">Riccia fluitans</name>
    <dbReference type="NCBI Taxonomy" id="41844"/>
    <lineage>
        <taxon>Eukaryota</taxon>
        <taxon>Viridiplantae</taxon>
        <taxon>Streptophyta</taxon>
        <taxon>Embryophyta</taxon>
        <taxon>Marchantiophyta</taxon>
        <taxon>Marchantiopsida</taxon>
        <taxon>Marchantiidae</taxon>
        <taxon>Marchantiales</taxon>
        <taxon>Ricciaceae</taxon>
        <taxon>Riccia</taxon>
    </lineage>
</organism>
<feature type="transmembrane region" description="Helical" evidence="1">
    <location>
        <begin position="121"/>
        <end position="144"/>
    </location>
</feature>
<keyword evidence="1" id="KW-0472">Membrane</keyword>
<comment type="caution">
    <text evidence="2">The sequence shown here is derived from an EMBL/GenBank/DDBJ whole genome shotgun (WGS) entry which is preliminary data.</text>
</comment>
<dbReference type="PANTHER" id="PTHR33133">
    <property type="entry name" value="OS08G0107100 PROTEIN-RELATED"/>
    <property type="match status" value="1"/>
</dbReference>
<feature type="transmembrane region" description="Helical" evidence="1">
    <location>
        <begin position="209"/>
        <end position="228"/>
    </location>
</feature>